<protein>
    <submittedName>
        <fullName evidence="1">Uncharacterized protein</fullName>
    </submittedName>
</protein>
<evidence type="ECO:0000313" key="2">
    <source>
        <dbReference type="Proteomes" id="UP001501102"/>
    </source>
</evidence>
<organism evidence="1 2">
    <name type="scientific">Streptomyces thioluteus</name>
    <dbReference type="NCBI Taxonomy" id="66431"/>
    <lineage>
        <taxon>Bacteria</taxon>
        <taxon>Bacillati</taxon>
        <taxon>Actinomycetota</taxon>
        <taxon>Actinomycetes</taxon>
        <taxon>Kitasatosporales</taxon>
        <taxon>Streptomycetaceae</taxon>
        <taxon>Streptomyces</taxon>
    </lineage>
</organism>
<keyword evidence="2" id="KW-1185">Reference proteome</keyword>
<evidence type="ECO:0000313" key="1">
    <source>
        <dbReference type="EMBL" id="GAA2934731.1"/>
    </source>
</evidence>
<sequence length="123" mass="12701">MGMIVRANFTVSAAPLAKPPAKWVISVADAVRKSSKSMDMRSVNSGFFGAFARAAFTAEAAASAALLRCLRAAVRISWACCILSAPALGQEPGGVGRFPGSSPLSSFALNSFAAVLYASTWAL</sequence>
<accession>A0ABN3X3U7</accession>
<name>A0ABN3X3U7_STRTU</name>
<dbReference type="Proteomes" id="UP001501102">
    <property type="component" value="Unassembled WGS sequence"/>
</dbReference>
<reference evidence="1 2" key="1">
    <citation type="journal article" date="2019" name="Int. J. Syst. Evol. Microbiol.">
        <title>The Global Catalogue of Microorganisms (GCM) 10K type strain sequencing project: providing services to taxonomists for standard genome sequencing and annotation.</title>
        <authorList>
            <consortium name="The Broad Institute Genomics Platform"/>
            <consortium name="The Broad Institute Genome Sequencing Center for Infectious Disease"/>
            <person name="Wu L."/>
            <person name="Ma J."/>
        </authorList>
    </citation>
    <scope>NUCLEOTIDE SEQUENCE [LARGE SCALE GENOMIC DNA]</scope>
    <source>
        <strain evidence="1 2">JCM 4087</strain>
    </source>
</reference>
<dbReference type="EMBL" id="BAAAXZ010000124">
    <property type="protein sequence ID" value="GAA2934731.1"/>
    <property type="molecule type" value="Genomic_DNA"/>
</dbReference>
<gene>
    <name evidence="1" type="ORF">GCM10020221_33130</name>
</gene>
<proteinExistence type="predicted"/>
<comment type="caution">
    <text evidence="1">The sequence shown here is derived from an EMBL/GenBank/DDBJ whole genome shotgun (WGS) entry which is preliminary data.</text>
</comment>